<evidence type="ECO:0000313" key="2">
    <source>
        <dbReference type="Proteomes" id="UP001239111"/>
    </source>
</evidence>
<evidence type="ECO:0000313" key="1">
    <source>
        <dbReference type="EMBL" id="KAJ8668497.1"/>
    </source>
</evidence>
<dbReference type="EMBL" id="CM056744">
    <property type="protein sequence ID" value="KAJ8668497.1"/>
    <property type="molecule type" value="Genomic_DNA"/>
</dbReference>
<sequence length="1019" mass="117227">MIPRSEEDWKNYQRLKSAIRHGNVEEAKLLIQKDAPLNVRFPGPRSYHRTTPLHLAVHHGSLDLIKILLDKGAHVHALSDFFESPLVLSVRLQRFGVTDLLLTVDDLKDLDYPPNRMSHLHIACLRNNIIAVKKLIAQGANVNIMVESESLHWAGYTPLHFAVENHNPDVVKLLLKSGAKMMVKNSRSLTPLHLANIVRDEVMIDILLAAQLFELGNPKDSSGLSHFHIACTRNNTEVVEFFLKQGCYVNSQVSDQSSRWKDFEPIMFAIYYECPDVVELLLRRGANLTNRHDRCRANLTNYYDLYHFKTSQYGLDELDDEGHLKLAYEIGNQKIIEMLLNAKAIKQKKMSPIKKLSEFQLDCLRKDVKEMRRWLVMAKEEIGDLKIPMWSGCTALHYLVRCFPKGTMDYFEHLSESISIKDSRGKTPLHIFFEYRYLSVEDMYLKMYRKWILSSLMDFEKNPSDLDGLTHLHIACTTNEIDWIEQFLKNGANINSTVGDSSPQWAGYTPLHFAAKYRQTQMVDVLLKNGAKISAKNRIGLTPFDIAVLSLNDRSDYKQPIWDMIRKMLLHNMTSDDEFDSRGFSIRHIVRSTTKKSSPDVFKYYTDDIPDDIDQAIDFPASKYHRWTPLHFSARNFINDVTKWLIEKGANIHLKNYDGYSSLEAEFDSPESGCILKNNPALLCVPGNPFDDRGYSYFHYACILGYRKTIEYYLQSGVDINLRTKVNDDGCFISKTCLHLVVGRKGVIDDIKYLIDNGADVNARDAYQNTPLHCMMYSHYDEKVAQLLVDNGADVNAQNFLGETPLFRACQGSGNLKGIEFLLKNGADINIATYRNETSLTYLSGELIKMIRRVSDEMMMPLLKHVKILITIGMPVSTKNRNEYLHFAGSRSPNFNERQLQEECLKEIQLMKDVRINQQTTVYDIISKTPNDMAYFFQNSSFQDLIRSDDFALKFPLYGYLIKLQSERGRHRKRLLEKCKIFFQLLANISAESSERIMDHLNDSDLKNIIACGKVVSFF</sequence>
<accession>A0ACC2NBN5</accession>
<proteinExistence type="predicted"/>
<reference evidence="1" key="1">
    <citation type="submission" date="2023-04" db="EMBL/GenBank/DDBJ databases">
        <title>A chromosome-level genome assembly of the parasitoid wasp Eretmocerus hayati.</title>
        <authorList>
            <person name="Zhong Y."/>
            <person name="Liu S."/>
            <person name="Liu Y."/>
        </authorList>
    </citation>
    <scope>NUCLEOTIDE SEQUENCE</scope>
    <source>
        <strain evidence="1">ZJU_SS_LIU_2023</strain>
    </source>
</reference>
<organism evidence="1 2">
    <name type="scientific">Eretmocerus hayati</name>
    <dbReference type="NCBI Taxonomy" id="131215"/>
    <lineage>
        <taxon>Eukaryota</taxon>
        <taxon>Metazoa</taxon>
        <taxon>Ecdysozoa</taxon>
        <taxon>Arthropoda</taxon>
        <taxon>Hexapoda</taxon>
        <taxon>Insecta</taxon>
        <taxon>Pterygota</taxon>
        <taxon>Neoptera</taxon>
        <taxon>Endopterygota</taxon>
        <taxon>Hymenoptera</taxon>
        <taxon>Apocrita</taxon>
        <taxon>Proctotrupomorpha</taxon>
        <taxon>Chalcidoidea</taxon>
        <taxon>Aphelinidae</taxon>
        <taxon>Aphelininae</taxon>
        <taxon>Eretmocerus</taxon>
    </lineage>
</organism>
<keyword evidence="2" id="KW-1185">Reference proteome</keyword>
<name>A0ACC2NBN5_9HYME</name>
<gene>
    <name evidence="1" type="ORF">QAD02_010160</name>
</gene>
<protein>
    <submittedName>
        <fullName evidence="1">Uncharacterized protein</fullName>
    </submittedName>
</protein>
<dbReference type="Proteomes" id="UP001239111">
    <property type="component" value="Chromosome 4"/>
</dbReference>
<comment type="caution">
    <text evidence="1">The sequence shown here is derived from an EMBL/GenBank/DDBJ whole genome shotgun (WGS) entry which is preliminary data.</text>
</comment>